<dbReference type="RefSeq" id="WP_014437351.1">
    <property type="nucleotide sequence ID" value="NC_017080.1"/>
</dbReference>
<dbReference type="KEGG" id="phm:PSMK_19740"/>
<gene>
    <name evidence="1" type="ordered locus">PSMK_19740</name>
</gene>
<dbReference type="STRING" id="1142394.PSMK_19740"/>
<name>I0IFU5_PHYMF</name>
<evidence type="ECO:0000313" key="2">
    <source>
        <dbReference type="Proteomes" id="UP000007881"/>
    </source>
</evidence>
<keyword evidence="2" id="KW-1185">Reference proteome</keyword>
<protein>
    <submittedName>
        <fullName evidence="1">Uncharacterized protein</fullName>
    </submittedName>
</protein>
<proteinExistence type="predicted"/>
<sequence length="179" mass="19261">MPGPAKVHSIEQLADFRRLLVKIEEAIGASVGSADAGIRSTQRWLADEQPRVWAQRRSRAVRALDDAQATLRRKQLSPTPSGKPASVAAEQKALRRAKQLVEECERKLALTRTWSRRFEKVEQDYRTGTSAARAAAAGGVAEAGARLDGLLGHLDGYRRVLLATRDAAEGPGTGGGGNP</sequence>
<dbReference type="Proteomes" id="UP000007881">
    <property type="component" value="Chromosome"/>
</dbReference>
<dbReference type="EMBL" id="AP012338">
    <property type="protein sequence ID" value="BAM04133.1"/>
    <property type="molecule type" value="Genomic_DNA"/>
</dbReference>
<reference evidence="1 2" key="1">
    <citation type="submission" date="2012-02" db="EMBL/GenBank/DDBJ databases">
        <title>Complete genome sequence of Phycisphaera mikurensis NBRC 102666.</title>
        <authorList>
            <person name="Ankai A."/>
            <person name="Hosoyama A."/>
            <person name="Terui Y."/>
            <person name="Sekine M."/>
            <person name="Fukai R."/>
            <person name="Kato Y."/>
            <person name="Nakamura S."/>
            <person name="Yamada-Narita S."/>
            <person name="Kawakoshi A."/>
            <person name="Fukunaga Y."/>
            <person name="Yamazaki S."/>
            <person name="Fujita N."/>
        </authorList>
    </citation>
    <scope>NUCLEOTIDE SEQUENCE [LARGE SCALE GENOMIC DNA]</scope>
    <source>
        <strain evidence="2">NBRC 102666 / KCTC 22515 / FYK2301M01</strain>
    </source>
</reference>
<dbReference type="OrthoDB" id="277538at2"/>
<dbReference type="HOGENOM" id="CLU_1502135_0_0_0"/>
<evidence type="ECO:0000313" key="1">
    <source>
        <dbReference type="EMBL" id="BAM04133.1"/>
    </source>
</evidence>
<dbReference type="eggNOG" id="ENOG50337QB">
    <property type="taxonomic scope" value="Bacteria"/>
</dbReference>
<dbReference type="AlphaFoldDB" id="I0IFU5"/>
<organism evidence="1 2">
    <name type="scientific">Phycisphaera mikurensis (strain NBRC 102666 / KCTC 22515 / FYK2301M01)</name>
    <dbReference type="NCBI Taxonomy" id="1142394"/>
    <lineage>
        <taxon>Bacteria</taxon>
        <taxon>Pseudomonadati</taxon>
        <taxon>Planctomycetota</taxon>
        <taxon>Phycisphaerae</taxon>
        <taxon>Phycisphaerales</taxon>
        <taxon>Phycisphaeraceae</taxon>
        <taxon>Phycisphaera</taxon>
    </lineage>
</organism>
<accession>I0IFU5</accession>